<dbReference type="RefSeq" id="WP_086057966.1">
    <property type="nucleotide sequence ID" value="NZ_CP021109.1"/>
</dbReference>
<keyword evidence="12" id="KW-1185">Reference proteome</keyword>
<dbReference type="Pfam" id="PF00583">
    <property type="entry name" value="Acetyltransf_1"/>
    <property type="match status" value="1"/>
</dbReference>
<feature type="region of interest" description="Disordered" evidence="9">
    <location>
        <begin position="1"/>
        <end position="27"/>
    </location>
</feature>
<gene>
    <name evidence="8" type="primary">ectA</name>
    <name evidence="11" type="ORF">CAL13_14140</name>
</gene>
<dbReference type="OrthoDB" id="2436196at2"/>
<dbReference type="AlphaFoldDB" id="A0A1W6Z1H1"/>
<dbReference type="EC" id="2.3.1.178" evidence="3 8"/>
<dbReference type="Gene3D" id="3.40.630.30">
    <property type="match status" value="1"/>
</dbReference>
<comment type="function">
    <text evidence="8">Catalyzes the acetylation of L-2,4-diaminobutyrate (DABA) to gamma-N-acetyl-alpha,gamma-diaminobutyric acid (ADABA) with acetyl coenzyme A.</text>
</comment>
<dbReference type="InterPro" id="IPR012772">
    <property type="entry name" value="Ectoine_EctA"/>
</dbReference>
<dbReference type="Proteomes" id="UP000194139">
    <property type="component" value="Chromosome"/>
</dbReference>
<accession>A0A1W6Z1H1</accession>
<evidence type="ECO:0000256" key="1">
    <source>
        <dbReference type="ARBA" id="ARBA00004978"/>
    </source>
</evidence>
<evidence type="ECO:0000256" key="3">
    <source>
        <dbReference type="ARBA" id="ARBA00012355"/>
    </source>
</evidence>
<dbReference type="PROSITE" id="PS51186">
    <property type="entry name" value="GNAT"/>
    <property type="match status" value="1"/>
</dbReference>
<dbReference type="SUPFAM" id="SSF55729">
    <property type="entry name" value="Acyl-CoA N-acyltransferases (Nat)"/>
    <property type="match status" value="1"/>
</dbReference>
<evidence type="ECO:0000259" key="10">
    <source>
        <dbReference type="PROSITE" id="PS51186"/>
    </source>
</evidence>
<dbReference type="InterPro" id="IPR016181">
    <property type="entry name" value="Acyl_CoA_acyltransferase"/>
</dbReference>
<dbReference type="GO" id="GO:0019491">
    <property type="term" value="P:ectoine biosynthetic process"/>
    <property type="evidence" value="ECO:0007669"/>
    <property type="project" value="UniProtKB-UniPathway"/>
</dbReference>
<name>A0A1W6Z1H1_9BORD</name>
<comment type="catalytic activity">
    <reaction evidence="7 8">
        <text>L-2,4-diaminobutanoate + acetyl-CoA = (2S)-4-acetamido-2-aminobutanoate + CoA + H(+)</text>
        <dbReference type="Rhea" id="RHEA:16901"/>
        <dbReference type="ChEBI" id="CHEBI:15378"/>
        <dbReference type="ChEBI" id="CHEBI:57287"/>
        <dbReference type="ChEBI" id="CHEBI:57288"/>
        <dbReference type="ChEBI" id="CHEBI:58761"/>
        <dbReference type="ChEBI" id="CHEBI:58929"/>
        <dbReference type="EC" id="2.3.1.178"/>
    </reaction>
</comment>
<comment type="similarity">
    <text evidence="2 8">Belongs to the acetyltransferase family. EctA subfamily.</text>
</comment>
<comment type="pathway">
    <text evidence="1 8">Amine and polyamine biosynthesis; ectoine biosynthesis; L-ectoine from L-aspartate 4-semialdehyde: step 2/3.</text>
</comment>
<dbReference type="CDD" id="cd04301">
    <property type="entry name" value="NAT_SF"/>
    <property type="match status" value="1"/>
</dbReference>
<evidence type="ECO:0000256" key="8">
    <source>
        <dbReference type="RuleBase" id="RU365045"/>
    </source>
</evidence>
<evidence type="ECO:0000256" key="4">
    <source>
        <dbReference type="ARBA" id="ARBA00017935"/>
    </source>
</evidence>
<evidence type="ECO:0000313" key="11">
    <source>
        <dbReference type="EMBL" id="ARP87217.1"/>
    </source>
</evidence>
<evidence type="ECO:0000256" key="6">
    <source>
        <dbReference type="ARBA" id="ARBA00023315"/>
    </source>
</evidence>
<protein>
    <recommendedName>
        <fullName evidence="4 8">L-2,4-diaminobutyric acid acetyltransferase</fullName>
        <shortName evidence="8">DABA acetyltransferase</shortName>
        <ecNumber evidence="3 8">2.3.1.178</ecNumber>
    </recommendedName>
</protein>
<evidence type="ECO:0000256" key="2">
    <source>
        <dbReference type="ARBA" id="ARBA00010712"/>
    </source>
</evidence>
<dbReference type="NCBIfam" id="TIGR02406">
    <property type="entry name" value="ectoine_EctA"/>
    <property type="match status" value="1"/>
</dbReference>
<organism evidence="11 12">
    <name type="scientific">Bordetella genomosp. 9</name>
    <dbReference type="NCBI Taxonomy" id="1416803"/>
    <lineage>
        <taxon>Bacteria</taxon>
        <taxon>Pseudomonadati</taxon>
        <taxon>Pseudomonadota</taxon>
        <taxon>Betaproteobacteria</taxon>
        <taxon>Burkholderiales</taxon>
        <taxon>Alcaligenaceae</taxon>
        <taxon>Bordetella</taxon>
    </lineage>
</organism>
<dbReference type="EMBL" id="CP021109">
    <property type="protein sequence ID" value="ARP87217.1"/>
    <property type="molecule type" value="Genomic_DNA"/>
</dbReference>
<sequence>MTGGAINRAGIAPAAQTSTSHDSPSRHLLRAPRLADGAAVHRLVGECPPLDLNSTYAYLLLCEHFRDTCVVAESAGGSIDGFVSAYVPPGRPDCVFVWQVAVHGRARGQRLARHMLHELLRRPVLAGVRNLETTVGPDNRASRQTFIGLAADLGAHIAEQPFFGKQLFGHADHDDEMLLRIGPFASIPF</sequence>
<proteinExistence type="inferred from homology"/>
<dbReference type="GO" id="GO:0033816">
    <property type="term" value="F:diaminobutyrate acetyltransferase activity"/>
    <property type="evidence" value="ECO:0007669"/>
    <property type="project" value="UniProtKB-EC"/>
</dbReference>
<evidence type="ECO:0000313" key="12">
    <source>
        <dbReference type="Proteomes" id="UP000194139"/>
    </source>
</evidence>
<reference evidence="11 12" key="1">
    <citation type="submission" date="2017-05" db="EMBL/GenBank/DDBJ databases">
        <title>Complete and WGS of Bordetella genogroups.</title>
        <authorList>
            <person name="Spilker T."/>
            <person name="LiPuma J."/>
        </authorList>
    </citation>
    <scope>NUCLEOTIDE SEQUENCE [LARGE SCALE GENOMIC DNA]</scope>
    <source>
        <strain evidence="11 12">AU17164</strain>
    </source>
</reference>
<dbReference type="InterPro" id="IPR000182">
    <property type="entry name" value="GNAT_dom"/>
</dbReference>
<feature type="domain" description="N-acetyltransferase" evidence="10">
    <location>
        <begin position="27"/>
        <end position="182"/>
    </location>
</feature>
<keyword evidence="5 8" id="KW-0808">Transferase</keyword>
<dbReference type="UniPathway" id="UPA00067">
    <property type="reaction ID" value="UER00122"/>
</dbReference>
<evidence type="ECO:0000256" key="5">
    <source>
        <dbReference type="ARBA" id="ARBA00022679"/>
    </source>
</evidence>
<evidence type="ECO:0000256" key="9">
    <source>
        <dbReference type="SAM" id="MobiDB-lite"/>
    </source>
</evidence>
<evidence type="ECO:0000256" key="7">
    <source>
        <dbReference type="ARBA" id="ARBA00048924"/>
    </source>
</evidence>
<keyword evidence="6 8" id="KW-0012">Acyltransferase</keyword>